<comment type="caution">
    <text evidence="1">The sequence shown here is derived from an EMBL/GenBank/DDBJ whole genome shotgun (WGS) entry which is preliminary data.</text>
</comment>
<dbReference type="AlphaFoldDB" id="A0AAV4E2B6"/>
<organism evidence="1 2">
    <name type="scientific">Plakobranchus ocellatus</name>
    <dbReference type="NCBI Taxonomy" id="259542"/>
    <lineage>
        <taxon>Eukaryota</taxon>
        <taxon>Metazoa</taxon>
        <taxon>Spiralia</taxon>
        <taxon>Lophotrochozoa</taxon>
        <taxon>Mollusca</taxon>
        <taxon>Gastropoda</taxon>
        <taxon>Heterobranchia</taxon>
        <taxon>Euthyneura</taxon>
        <taxon>Panpulmonata</taxon>
        <taxon>Sacoglossa</taxon>
        <taxon>Placobranchoidea</taxon>
        <taxon>Plakobranchidae</taxon>
        <taxon>Plakobranchus</taxon>
    </lineage>
</organism>
<sequence>MSPAINTGGGASVAQWLASPPEICRGSSNPATGALTWRRARKSEITFLWTGYIQKPASTLKRIQMGSLKKTDESCGKTDT</sequence>
<proteinExistence type="predicted"/>
<evidence type="ECO:0000313" key="2">
    <source>
        <dbReference type="Proteomes" id="UP000735302"/>
    </source>
</evidence>
<keyword evidence="2" id="KW-1185">Reference proteome</keyword>
<accession>A0AAV4E2B6</accession>
<dbReference type="Proteomes" id="UP000735302">
    <property type="component" value="Unassembled WGS sequence"/>
</dbReference>
<name>A0AAV4E2B6_9GAST</name>
<reference evidence="1 2" key="1">
    <citation type="journal article" date="2021" name="Elife">
        <title>Chloroplast acquisition without the gene transfer in kleptoplastic sea slugs, Plakobranchus ocellatus.</title>
        <authorList>
            <person name="Maeda T."/>
            <person name="Takahashi S."/>
            <person name="Yoshida T."/>
            <person name="Shimamura S."/>
            <person name="Takaki Y."/>
            <person name="Nagai Y."/>
            <person name="Toyoda A."/>
            <person name="Suzuki Y."/>
            <person name="Arimoto A."/>
            <person name="Ishii H."/>
            <person name="Satoh N."/>
            <person name="Nishiyama T."/>
            <person name="Hasebe M."/>
            <person name="Maruyama T."/>
            <person name="Minagawa J."/>
            <person name="Obokata J."/>
            <person name="Shigenobu S."/>
        </authorList>
    </citation>
    <scope>NUCLEOTIDE SEQUENCE [LARGE SCALE GENOMIC DNA]</scope>
</reference>
<gene>
    <name evidence="1" type="ORF">PoB_007720800</name>
</gene>
<dbReference type="EMBL" id="BLXT01008617">
    <property type="protein sequence ID" value="GFO50703.1"/>
    <property type="molecule type" value="Genomic_DNA"/>
</dbReference>
<evidence type="ECO:0000313" key="1">
    <source>
        <dbReference type="EMBL" id="GFO50703.1"/>
    </source>
</evidence>
<protein>
    <submittedName>
        <fullName evidence="1">Uncharacterized protein</fullName>
    </submittedName>
</protein>